<dbReference type="HOGENOM" id="CLU_036805_10_1_9"/>
<organism evidence="7 8">
    <name type="scientific">Hungatella hathewayi DSM 13479</name>
    <dbReference type="NCBI Taxonomy" id="566550"/>
    <lineage>
        <taxon>Bacteria</taxon>
        <taxon>Bacillati</taxon>
        <taxon>Bacillota</taxon>
        <taxon>Clostridia</taxon>
        <taxon>Lachnospirales</taxon>
        <taxon>Lachnospiraceae</taxon>
        <taxon>Hungatella</taxon>
    </lineage>
</organism>
<sequence length="136" mass="15456">MLFTIKVREEGRIVTKAAYVALGINAEGRKDILGIWIGENEGAKFWLKVCNELKNCGVKDILIACIDGLQGFPDASKTIFPETMIQLCIIHQIRNTMKYIAYKDSKAFMKDLKRVYGAESEEIAFMNLEAMKDSWK</sequence>
<comment type="similarity">
    <text evidence="2 6">Belongs to the transposase mutator family.</text>
</comment>
<evidence type="ECO:0000256" key="5">
    <source>
        <dbReference type="ARBA" id="ARBA00023172"/>
    </source>
</evidence>
<comment type="function">
    <text evidence="1 6">Required for the transposition of the insertion element.</text>
</comment>
<evidence type="ECO:0000256" key="2">
    <source>
        <dbReference type="ARBA" id="ARBA00010961"/>
    </source>
</evidence>
<dbReference type="GO" id="GO:0006313">
    <property type="term" value="P:DNA transposition"/>
    <property type="evidence" value="ECO:0007669"/>
    <property type="project" value="UniProtKB-UniRule"/>
</dbReference>
<evidence type="ECO:0000256" key="1">
    <source>
        <dbReference type="ARBA" id="ARBA00002190"/>
    </source>
</evidence>
<gene>
    <name evidence="7" type="ORF">CLOSTHATH_06519</name>
</gene>
<comment type="caution">
    <text evidence="7">The sequence shown here is derived from an EMBL/GenBank/DDBJ whole genome shotgun (WGS) entry which is preliminary data.</text>
</comment>
<evidence type="ECO:0000256" key="3">
    <source>
        <dbReference type="ARBA" id="ARBA00022578"/>
    </source>
</evidence>
<reference evidence="7 8" key="1">
    <citation type="submission" date="2010-01" db="EMBL/GenBank/DDBJ databases">
        <authorList>
            <person name="Weinstock G."/>
            <person name="Sodergren E."/>
            <person name="Clifton S."/>
            <person name="Fulton L."/>
            <person name="Fulton B."/>
            <person name="Courtney L."/>
            <person name="Fronick C."/>
            <person name="Harrison M."/>
            <person name="Strong C."/>
            <person name="Farmer C."/>
            <person name="Delahaunty K."/>
            <person name="Markovic C."/>
            <person name="Hall O."/>
            <person name="Minx P."/>
            <person name="Tomlinson C."/>
            <person name="Mitreva M."/>
            <person name="Nelson J."/>
            <person name="Hou S."/>
            <person name="Wollam A."/>
            <person name="Pepin K.H."/>
            <person name="Johnson M."/>
            <person name="Bhonagiri V."/>
            <person name="Nash W.E."/>
            <person name="Warren W."/>
            <person name="Chinwalla A."/>
            <person name="Mardis E.R."/>
            <person name="Wilson R.K."/>
        </authorList>
    </citation>
    <scope>NUCLEOTIDE SEQUENCE [LARGE SCALE GENOMIC DNA]</scope>
    <source>
        <strain evidence="7 8">DSM 13479</strain>
    </source>
</reference>
<protein>
    <recommendedName>
        <fullName evidence="6">Mutator family transposase</fullName>
    </recommendedName>
</protein>
<dbReference type="Proteomes" id="UP000004968">
    <property type="component" value="Unassembled WGS sequence"/>
</dbReference>
<evidence type="ECO:0000256" key="6">
    <source>
        <dbReference type="RuleBase" id="RU365089"/>
    </source>
</evidence>
<dbReference type="Pfam" id="PF00872">
    <property type="entry name" value="Transposase_mut"/>
    <property type="match status" value="1"/>
</dbReference>
<dbReference type="InterPro" id="IPR001207">
    <property type="entry name" value="Transposase_mutator"/>
</dbReference>
<dbReference type="GO" id="GO:0003677">
    <property type="term" value="F:DNA binding"/>
    <property type="evidence" value="ECO:0007669"/>
    <property type="project" value="UniProtKB-UniRule"/>
</dbReference>
<accession>D3ASB1</accession>
<proteinExistence type="inferred from homology"/>
<evidence type="ECO:0000256" key="4">
    <source>
        <dbReference type="ARBA" id="ARBA00023125"/>
    </source>
</evidence>
<keyword evidence="4 6" id="KW-0238">DNA-binding</keyword>
<dbReference type="PANTHER" id="PTHR33217">
    <property type="entry name" value="TRANSPOSASE FOR INSERTION SEQUENCE ELEMENT IS1081"/>
    <property type="match status" value="1"/>
</dbReference>
<evidence type="ECO:0000313" key="8">
    <source>
        <dbReference type="Proteomes" id="UP000004968"/>
    </source>
</evidence>
<name>D3ASB1_9FIRM</name>
<keyword evidence="5 6" id="KW-0233">DNA recombination</keyword>
<keyword evidence="3 6" id="KW-0815">Transposition</keyword>
<dbReference type="AlphaFoldDB" id="D3ASB1"/>
<dbReference type="GO" id="GO:0004803">
    <property type="term" value="F:transposase activity"/>
    <property type="evidence" value="ECO:0007669"/>
    <property type="project" value="UniProtKB-UniRule"/>
</dbReference>
<evidence type="ECO:0000313" key="7">
    <source>
        <dbReference type="EMBL" id="EFC95290.1"/>
    </source>
</evidence>
<dbReference type="EMBL" id="ACIO01000781">
    <property type="protein sequence ID" value="EFC95290.1"/>
    <property type="molecule type" value="Genomic_DNA"/>
</dbReference>
<dbReference type="PANTHER" id="PTHR33217:SF8">
    <property type="entry name" value="MUTATOR FAMILY TRANSPOSASE"/>
    <property type="match status" value="1"/>
</dbReference>
<keyword evidence="6" id="KW-0814">Transposable element</keyword>